<dbReference type="Proteomes" id="UP001164746">
    <property type="component" value="Chromosome 5"/>
</dbReference>
<proteinExistence type="predicted"/>
<sequence>MRARIVCELVKHDDKYLDNQYLREGTDTDGRTNIAKMFAMFSEHFYNEQLTDLAIQRFFRAEIMNICNSGRYMGIWQEAALANVLNRQVVSVYPMYGGQTVRNFLHRTFEPVVEKKEMTNSDKVFIMWSNLNGQNIAAKEWRPNHFVPLLFTSTDKQNDGTLLVEDSEEEMSPLIEYDDDDSSDLIFNSIFLDHIIEGLEYISEKNTDDKRQADQSHVTETKIGDNMDITSDRQADQSHVTETKIGDNMDITSDVDRICADNPVHENTDDKRQADQSHVTETKIGDNMDITSDVDRICADNPVHEITDDNQQINNKAVSLSTNDTK</sequence>
<dbReference type="InterPro" id="IPR047273">
    <property type="entry name" value="VRTN_OTU_dom"/>
</dbReference>
<feature type="non-terminal residue" evidence="2">
    <location>
        <position position="1"/>
    </location>
</feature>
<name>A0ABY7EA00_MYAAR</name>
<evidence type="ECO:0000256" key="1">
    <source>
        <dbReference type="SAM" id="MobiDB-lite"/>
    </source>
</evidence>
<evidence type="ECO:0000313" key="3">
    <source>
        <dbReference type="Proteomes" id="UP001164746"/>
    </source>
</evidence>
<accession>A0ABY7EA00</accession>
<dbReference type="CDD" id="cd22791">
    <property type="entry name" value="OTU_VRTN"/>
    <property type="match status" value="1"/>
</dbReference>
<dbReference type="EMBL" id="CP111016">
    <property type="protein sequence ID" value="WAR05815.1"/>
    <property type="molecule type" value="Genomic_DNA"/>
</dbReference>
<gene>
    <name evidence="2" type="ORF">MAR_021184</name>
</gene>
<keyword evidence="3" id="KW-1185">Reference proteome</keyword>
<feature type="region of interest" description="Disordered" evidence="1">
    <location>
        <begin position="207"/>
        <end position="239"/>
    </location>
</feature>
<organism evidence="2 3">
    <name type="scientific">Mya arenaria</name>
    <name type="common">Soft-shell clam</name>
    <dbReference type="NCBI Taxonomy" id="6604"/>
    <lineage>
        <taxon>Eukaryota</taxon>
        <taxon>Metazoa</taxon>
        <taxon>Spiralia</taxon>
        <taxon>Lophotrochozoa</taxon>
        <taxon>Mollusca</taxon>
        <taxon>Bivalvia</taxon>
        <taxon>Autobranchia</taxon>
        <taxon>Heteroconchia</taxon>
        <taxon>Euheterodonta</taxon>
        <taxon>Imparidentia</taxon>
        <taxon>Neoheterodontei</taxon>
        <taxon>Myida</taxon>
        <taxon>Myoidea</taxon>
        <taxon>Myidae</taxon>
        <taxon>Mya</taxon>
    </lineage>
</organism>
<reference evidence="2" key="1">
    <citation type="submission" date="2022-11" db="EMBL/GenBank/DDBJ databases">
        <title>Centuries of genome instability and evolution in soft-shell clam transmissible cancer (bioRxiv).</title>
        <authorList>
            <person name="Hart S.F.M."/>
            <person name="Yonemitsu M.A."/>
            <person name="Giersch R.M."/>
            <person name="Beal B.F."/>
            <person name="Arriagada G."/>
            <person name="Davis B.W."/>
            <person name="Ostrander E.A."/>
            <person name="Goff S.P."/>
            <person name="Metzger M.J."/>
        </authorList>
    </citation>
    <scope>NUCLEOTIDE SEQUENCE</scope>
    <source>
        <strain evidence="2">MELC-2E11</strain>
        <tissue evidence="2">Siphon/mantle</tissue>
    </source>
</reference>
<protein>
    <submittedName>
        <fullName evidence="2">Uncharacterized protein</fullName>
    </submittedName>
</protein>
<evidence type="ECO:0000313" key="2">
    <source>
        <dbReference type="EMBL" id="WAR05815.1"/>
    </source>
</evidence>